<evidence type="ECO:0000313" key="2">
    <source>
        <dbReference type="EMBL" id="RAZ80950.1"/>
    </source>
</evidence>
<keyword evidence="1" id="KW-0472">Membrane</keyword>
<keyword evidence="3" id="KW-1185">Reference proteome</keyword>
<keyword evidence="1" id="KW-1133">Transmembrane helix</keyword>
<dbReference type="Proteomes" id="UP000251002">
    <property type="component" value="Unassembled WGS sequence"/>
</dbReference>
<dbReference type="InterPro" id="IPR019649">
    <property type="entry name" value="DUF2512"/>
</dbReference>
<dbReference type="AlphaFoldDB" id="A0A365L6B6"/>
<feature type="transmembrane region" description="Helical" evidence="1">
    <location>
        <begin position="43"/>
        <end position="62"/>
    </location>
</feature>
<feature type="transmembrane region" description="Helical" evidence="1">
    <location>
        <begin position="96"/>
        <end position="119"/>
    </location>
</feature>
<organism evidence="2 3">
    <name type="scientific">Planococcus halotolerans</name>
    <dbReference type="NCBI Taxonomy" id="2233542"/>
    <lineage>
        <taxon>Bacteria</taxon>
        <taxon>Bacillati</taxon>
        <taxon>Bacillota</taxon>
        <taxon>Bacilli</taxon>
        <taxon>Bacillales</taxon>
        <taxon>Caryophanaceae</taxon>
        <taxon>Planococcus</taxon>
    </lineage>
</organism>
<feature type="transmembrane region" description="Helical" evidence="1">
    <location>
        <begin position="17"/>
        <end position="37"/>
    </location>
</feature>
<feature type="transmembrane region" description="Helical" evidence="1">
    <location>
        <begin position="69"/>
        <end position="90"/>
    </location>
</feature>
<proteinExistence type="predicted"/>
<gene>
    <name evidence="2" type="ORF">DP120_01280</name>
</gene>
<protein>
    <recommendedName>
        <fullName evidence="4">DUF2512 domain-containing protein</fullName>
    </recommendedName>
</protein>
<evidence type="ECO:0000313" key="3">
    <source>
        <dbReference type="Proteomes" id="UP000251002"/>
    </source>
</evidence>
<name>A0A365L6B6_9BACL</name>
<comment type="caution">
    <text evidence="2">The sequence shown here is derived from an EMBL/GenBank/DDBJ whole genome shotgun (WGS) entry which is preliminary data.</text>
</comment>
<reference evidence="2 3" key="1">
    <citation type="submission" date="2018-06" db="EMBL/GenBank/DDBJ databases">
        <title>The draft genome sequences of strains SCU63 and S1.</title>
        <authorList>
            <person name="Gan L."/>
        </authorList>
    </citation>
    <scope>NUCLEOTIDE SEQUENCE [LARGE SCALE GENOMIC DNA]</scope>
    <source>
        <strain evidence="2 3">SCU63</strain>
    </source>
</reference>
<dbReference type="Pfam" id="PF10710">
    <property type="entry name" value="DUF2512"/>
    <property type="match status" value="1"/>
</dbReference>
<evidence type="ECO:0000256" key="1">
    <source>
        <dbReference type="SAM" id="Phobius"/>
    </source>
</evidence>
<evidence type="ECO:0008006" key="4">
    <source>
        <dbReference type="Google" id="ProtNLM"/>
    </source>
</evidence>
<keyword evidence="1" id="KW-0812">Transmembrane</keyword>
<accession>A0A365L6B6</accession>
<dbReference type="EMBL" id="QLZR01000001">
    <property type="protein sequence ID" value="RAZ80950.1"/>
    <property type="molecule type" value="Genomic_DNA"/>
</dbReference>
<sequence>MIKVFQEVIELKYIEALLIKFAMIFSVLFVILGLAYGVELFEIFILSLIITVVGFVGDLTIYPKTSNKVATGGDFVIVFLAVWLLGMWLIQNPDFSLVMAALYSAIVVAAGEWFFHIYLTKRVWGHKETSHTTEHDEPRQS</sequence>